<sequence>MVENRVVQAEFKETEVGLIPSNWEVKKLGTYLIQNPDYGINAAAVTYNQGLPVYLRITDILENGKYSKANVVSVDSVDSGSYFLNEGDLVFARTGASVGKTYLYDKKDGELVFAGFLIRVRTNQKILLPTYLFFFTQTKYYWNWIAANSMRTGQPGINGKEYKELLIPLPPTLAEQTAIATALNDADALITQLEKLIAKKRAIKQGAMQELLKPKERWEVKRLGEIFESSQSKPSIKSETPVVFLGMEDVSEEGKILNQHIFSYSQVKKGLSFFRKDNVLVAKITPCFENGKGACLDTLKTDLGFGSTEFHVLQINEKSIPRFVFYHTQTKEFRNQLELEMTGTAGQKRVPIKSIINYDISLPSLAEQTQIAQTLSDMDVEIEALEKKLAKYQQLKQGMMQNLLTGKIRLA</sequence>
<keyword evidence="2" id="KW-0680">Restriction system</keyword>
<dbReference type="OrthoDB" id="667970at2"/>
<evidence type="ECO:0000256" key="2">
    <source>
        <dbReference type="ARBA" id="ARBA00022747"/>
    </source>
</evidence>
<evidence type="ECO:0000256" key="3">
    <source>
        <dbReference type="ARBA" id="ARBA00023125"/>
    </source>
</evidence>
<feature type="domain" description="Type I restriction modification DNA specificity" evidence="5">
    <location>
        <begin position="21"/>
        <end position="198"/>
    </location>
</feature>
<dbReference type="Pfam" id="PF01420">
    <property type="entry name" value="Methylase_S"/>
    <property type="match status" value="2"/>
</dbReference>
<keyword evidence="6" id="KW-0540">Nuclease</keyword>
<keyword evidence="4" id="KW-0175">Coiled coil</keyword>
<dbReference type="GO" id="GO:0004519">
    <property type="term" value="F:endonuclease activity"/>
    <property type="evidence" value="ECO:0007669"/>
    <property type="project" value="UniProtKB-KW"/>
</dbReference>
<dbReference type="Gene3D" id="3.90.220.20">
    <property type="entry name" value="DNA methylase specificity domains"/>
    <property type="match status" value="2"/>
</dbReference>
<dbReference type="AlphaFoldDB" id="A0A4R4JWQ4"/>
<organism evidence="6 7">
    <name type="scientific">Arundinibacter roseus</name>
    <dbReference type="NCBI Taxonomy" id="2070510"/>
    <lineage>
        <taxon>Bacteria</taxon>
        <taxon>Pseudomonadati</taxon>
        <taxon>Bacteroidota</taxon>
        <taxon>Cytophagia</taxon>
        <taxon>Cytophagales</taxon>
        <taxon>Spirosomataceae</taxon>
        <taxon>Arundinibacter</taxon>
    </lineage>
</organism>
<name>A0A4R4JWQ4_9BACT</name>
<reference evidence="6 7" key="1">
    <citation type="submission" date="2019-02" db="EMBL/GenBank/DDBJ databases">
        <title>Arundinibacter roseus gen. nov., sp. nov., a new member of the family Cytophagaceae.</title>
        <authorList>
            <person name="Szuroczki S."/>
            <person name="Khayer B."/>
            <person name="Sproer C."/>
            <person name="Toumi M."/>
            <person name="Szabo A."/>
            <person name="Felfoldi T."/>
            <person name="Schumann P."/>
            <person name="Toth E."/>
        </authorList>
    </citation>
    <scope>NUCLEOTIDE SEQUENCE [LARGE SCALE GENOMIC DNA]</scope>
    <source>
        <strain evidence="6 7">DMA-k-7a</strain>
    </source>
</reference>
<evidence type="ECO:0000256" key="4">
    <source>
        <dbReference type="SAM" id="Coils"/>
    </source>
</evidence>
<dbReference type="SUPFAM" id="SSF116734">
    <property type="entry name" value="DNA methylase specificity domain"/>
    <property type="match status" value="2"/>
</dbReference>
<protein>
    <submittedName>
        <fullName evidence="6">Restriction endonuclease subunit S</fullName>
    </submittedName>
</protein>
<dbReference type="PANTHER" id="PTHR30408:SF12">
    <property type="entry name" value="TYPE I RESTRICTION ENZYME MJAVIII SPECIFICITY SUBUNIT"/>
    <property type="match status" value="1"/>
</dbReference>
<keyword evidence="6" id="KW-0378">Hydrolase</keyword>
<proteinExistence type="inferred from homology"/>
<dbReference type="InterPro" id="IPR044946">
    <property type="entry name" value="Restrct_endonuc_typeI_TRD_sf"/>
</dbReference>
<comment type="similarity">
    <text evidence="1">Belongs to the type-I restriction system S methylase family.</text>
</comment>
<feature type="domain" description="Type I restriction modification DNA specificity" evidence="5">
    <location>
        <begin position="216"/>
        <end position="388"/>
    </location>
</feature>
<keyword evidence="7" id="KW-1185">Reference proteome</keyword>
<dbReference type="CDD" id="cd17521">
    <property type="entry name" value="RMtype1_S_Sau13435ORF2165P_TRD2-CR2_like"/>
    <property type="match status" value="1"/>
</dbReference>
<accession>A0A4R4JWQ4</accession>
<dbReference type="InterPro" id="IPR052021">
    <property type="entry name" value="Type-I_RS_S_subunit"/>
</dbReference>
<evidence type="ECO:0000256" key="1">
    <source>
        <dbReference type="ARBA" id="ARBA00010923"/>
    </source>
</evidence>
<dbReference type="GO" id="GO:0003677">
    <property type="term" value="F:DNA binding"/>
    <property type="evidence" value="ECO:0007669"/>
    <property type="project" value="UniProtKB-KW"/>
</dbReference>
<keyword evidence="6" id="KW-0255">Endonuclease</keyword>
<keyword evidence="3" id="KW-0238">DNA-binding</keyword>
<evidence type="ECO:0000259" key="5">
    <source>
        <dbReference type="Pfam" id="PF01420"/>
    </source>
</evidence>
<comment type="caution">
    <text evidence="6">The sequence shown here is derived from an EMBL/GenBank/DDBJ whole genome shotgun (WGS) entry which is preliminary data.</text>
</comment>
<feature type="coiled-coil region" evidence="4">
    <location>
        <begin position="375"/>
        <end position="402"/>
    </location>
</feature>
<dbReference type="GO" id="GO:0009307">
    <property type="term" value="P:DNA restriction-modification system"/>
    <property type="evidence" value="ECO:0007669"/>
    <property type="project" value="UniProtKB-KW"/>
</dbReference>
<evidence type="ECO:0000313" key="6">
    <source>
        <dbReference type="EMBL" id="TDB58542.1"/>
    </source>
</evidence>
<dbReference type="PANTHER" id="PTHR30408">
    <property type="entry name" value="TYPE-1 RESTRICTION ENZYME ECOKI SPECIFICITY PROTEIN"/>
    <property type="match status" value="1"/>
</dbReference>
<dbReference type="RefSeq" id="WP_132122223.1">
    <property type="nucleotide sequence ID" value="NZ_SMJU01000023.1"/>
</dbReference>
<dbReference type="Proteomes" id="UP000295706">
    <property type="component" value="Unassembled WGS sequence"/>
</dbReference>
<gene>
    <name evidence="6" type="ORF">EZE20_23050</name>
</gene>
<evidence type="ECO:0000313" key="7">
    <source>
        <dbReference type="Proteomes" id="UP000295706"/>
    </source>
</evidence>
<dbReference type="EMBL" id="SMJU01000023">
    <property type="protein sequence ID" value="TDB58542.1"/>
    <property type="molecule type" value="Genomic_DNA"/>
</dbReference>
<dbReference type="CDD" id="cd17260">
    <property type="entry name" value="RMtype1_S_EcoEI-TRD1-CR1_like"/>
    <property type="match status" value="1"/>
</dbReference>
<dbReference type="InterPro" id="IPR000055">
    <property type="entry name" value="Restrct_endonuc_typeI_TRD"/>
</dbReference>